<comment type="caution">
    <text evidence="2">The sequence shown here is derived from an EMBL/GenBank/DDBJ whole genome shotgun (WGS) entry which is preliminary data.</text>
</comment>
<dbReference type="Proteomes" id="UP001319180">
    <property type="component" value="Unassembled WGS sequence"/>
</dbReference>
<name>A0AAP2DDD5_9BACT</name>
<feature type="signal peptide" evidence="1">
    <location>
        <begin position="1"/>
        <end position="20"/>
    </location>
</feature>
<keyword evidence="1" id="KW-0732">Signal</keyword>
<gene>
    <name evidence="2" type="ORF">KK078_21270</name>
</gene>
<dbReference type="AlphaFoldDB" id="A0AAP2DDD5"/>
<dbReference type="PROSITE" id="PS51257">
    <property type="entry name" value="PROKAR_LIPOPROTEIN"/>
    <property type="match status" value="1"/>
</dbReference>
<sequence length="141" mass="16011">MRLSCCLLILALLASCSPMAMVDLHDEARFNESPTIVKTGNRYFIRFRYADNHDLPLYFMTVRSRIMGDKLVFFIPATASAGDMAGELQLEEITSHKQLDLIQQQHAFWKDVNGQLVTMPVRDADETDVALIKSGDGYVYY</sequence>
<evidence type="ECO:0008006" key="4">
    <source>
        <dbReference type="Google" id="ProtNLM"/>
    </source>
</evidence>
<evidence type="ECO:0000256" key="1">
    <source>
        <dbReference type="SAM" id="SignalP"/>
    </source>
</evidence>
<feature type="chain" id="PRO_5042989241" description="Lipoprotein" evidence="1">
    <location>
        <begin position="21"/>
        <end position="141"/>
    </location>
</feature>
<evidence type="ECO:0000313" key="2">
    <source>
        <dbReference type="EMBL" id="MBT1689111.1"/>
    </source>
</evidence>
<organism evidence="2 3">
    <name type="scientific">Dawidia soli</name>
    <dbReference type="NCBI Taxonomy" id="2782352"/>
    <lineage>
        <taxon>Bacteria</taxon>
        <taxon>Pseudomonadati</taxon>
        <taxon>Bacteroidota</taxon>
        <taxon>Cytophagia</taxon>
        <taxon>Cytophagales</taxon>
        <taxon>Chryseotaleaceae</taxon>
        <taxon>Dawidia</taxon>
    </lineage>
</organism>
<dbReference type="RefSeq" id="WP_254092336.1">
    <property type="nucleotide sequence ID" value="NZ_JAHESC010000035.1"/>
</dbReference>
<keyword evidence="3" id="KW-1185">Reference proteome</keyword>
<proteinExistence type="predicted"/>
<reference evidence="2 3" key="1">
    <citation type="submission" date="2021-05" db="EMBL/GenBank/DDBJ databases">
        <title>A Polyphasic approach of four new species of the genus Ohtaekwangia: Ohtaekwangia histidinii sp. nov., Ohtaekwangia cretensis sp. nov., Ohtaekwangia indiensis sp. nov., Ohtaekwangia reichenbachii sp. nov. from diverse environment.</title>
        <authorList>
            <person name="Octaviana S."/>
        </authorList>
    </citation>
    <scope>NUCLEOTIDE SEQUENCE [LARGE SCALE GENOMIC DNA]</scope>
    <source>
        <strain evidence="2 3">PWU37</strain>
    </source>
</reference>
<evidence type="ECO:0000313" key="3">
    <source>
        <dbReference type="Proteomes" id="UP001319180"/>
    </source>
</evidence>
<dbReference type="EMBL" id="JAHESC010000035">
    <property type="protein sequence ID" value="MBT1689111.1"/>
    <property type="molecule type" value="Genomic_DNA"/>
</dbReference>
<protein>
    <recommendedName>
        <fullName evidence="4">Lipoprotein</fullName>
    </recommendedName>
</protein>
<accession>A0AAP2DDD5</accession>